<evidence type="ECO:0000313" key="1">
    <source>
        <dbReference type="EMBL" id="KAB1200059.1"/>
    </source>
</evidence>
<keyword evidence="2" id="KW-1185">Reference proteome</keyword>
<dbReference type="EMBL" id="RXIC02000236">
    <property type="protein sequence ID" value="KAB1200059.1"/>
    <property type="molecule type" value="Genomic_DNA"/>
</dbReference>
<dbReference type="Proteomes" id="UP000516437">
    <property type="component" value="Unassembled WGS sequence"/>
</dbReference>
<dbReference type="AlphaFoldDB" id="A0A6A1UII6"/>
<gene>
    <name evidence="1" type="ORF">CJ030_MR0G008561</name>
</gene>
<accession>A0A6A1UII6</accession>
<reference evidence="1 2" key="1">
    <citation type="journal article" date="2019" name="Plant Biotechnol. J.">
        <title>The red bayberry genome and genetic basis of sex determination.</title>
        <authorList>
            <person name="Jia H.M."/>
            <person name="Jia H.J."/>
            <person name="Cai Q.L."/>
            <person name="Wang Y."/>
            <person name="Zhao H.B."/>
            <person name="Yang W.F."/>
            <person name="Wang G.Y."/>
            <person name="Li Y.H."/>
            <person name="Zhan D.L."/>
            <person name="Shen Y.T."/>
            <person name="Niu Q.F."/>
            <person name="Chang L."/>
            <person name="Qiu J."/>
            <person name="Zhao L."/>
            <person name="Xie H.B."/>
            <person name="Fu W.Y."/>
            <person name="Jin J."/>
            <person name="Li X.W."/>
            <person name="Jiao Y."/>
            <person name="Zhou C.C."/>
            <person name="Tu T."/>
            <person name="Chai C.Y."/>
            <person name="Gao J.L."/>
            <person name="Fan L.J."/>
            <person name="van de Weg E."/>
            <person name="Wang J.Y."/>
            <person name="Gao Z.S."/>
        </authorList>
    </citation>
    <scope>NUCLEOTIDE SEQUENCE [LARGE SCALE GENOMIC DNA]</scope>
    <source>
        <tissue evidence="1">Leaves</tissue>
    </source>
</reference>
<organism evidence="1 2">
    <name type="scientific">Morella rubra</name>
    <name type="common">Chinese bayberry</name>
    <dbReference type="NCBI Taxonomy" id="262757"/>
    <lineage>
        <taxon>Eukaryota</taxon>
        <taxon>Viridiplantae</taxon>
        <taxon>Streptophyta</taxon>
        <taxon>Embryophyta</taxon>
        <taxon>Tracheophyta</taxon>
        <taxon>Spermatophyta</taxon>
        <taxon>Magnoliopsida</taxon>
        <taxon>eudicotyledons</taxon>
        <taxon>Gunneridae</taxon>
        <taxon>Pentapetalae</taxon>
        <taxon>rosids</taxon>
        <taxon>fabids</taxon>
        <taxon>Fagales</taxon>
        <taxon>Myricaceae</taxon>
        <taxon>Morella</taxon>
    </lineage>
</organism>
<comment type="caution">
    <text evidence="1">The sequence shown here is derived from an EMBL/GenBank/DDBJ whole genome shotgun (WGS) entry which is preliminary data.</text>
</comment>
<sequence length="75" mass="8301">MEQDPLPPGPLATATLLACLYHGSHRAVSLLSDTFGSVNEQPCQLKLSPELEFPAHDICLARFHNQQKHSLQHTN</sequence>
<evidence type="ECO:0000313" key="2">
    <source>
        <dbReference type="Proteomes" id="UP000516437"/>
    </source>
</evidence>
<proteinExistence type="predicted"/>
<name>A0A6A1UII6_9ROSI</name>
<protein>
    <submittedName>
        <fullName evidence="1">Uncharacterized protein</fullName>
    </submittedName>
</protein>